<reference evidence="3 4" key="1">
    <citation type="journal article" date="2020" name="Nat. Commun.">
        <title>Genome of Tripterygium wilfordii and identification of cytochrome P450 involved in triptolide biosynthesis.</title>
        <authorList>
            <person name="Tu L."/>
            <person name="Su P."/>
            <person name="Zhang Z."/>
            <person name="Gao L."/>
            <person name="Wang J."/>
            <person name="Hu T."/>
            <person name="Zhou J."/>
            <person name="Zhang Y."/>
            <person name="Zhao Y."/>
            <person name="Liu Y."/>
            <person name="Song Y."/>
            <person name="Tong Y."/>
            <person name="Lu Y."/>
            <person name="Yang J."/>
            <person name="Xu C."/>
            <person name="Jia M."/>
            <person name="Peters R.J."/>
            <person name="Huang L."/>
            <person name="Gao W."/>
        </authorList>
    </citation>
    <scope>NUCLEOTIDE SEQUENCE [LARGE SCALE GENOMIC DNA]</scope>
    <source>
        <strain evidence="4">cv. XIE 37</strain>
        <tissue evidence="3">Leaf</tissue>
    </source>
</reference>
<dbReference type="GO" id="GO:0031123">
    <property type="term" value="P:RNA 3'-end processing"/>
    <property type="evidence" value="ECO:0007669"/>
    <property type="project" value="TreeGrafter"/>
</dbReference>
<gene>
    <name evidence="3" type="ORF">HS088_TW07G00644</name>
</gene>
<dbReference type="Pfam" id="PF22600">
    <property type="entry name" value="MTPAP-like_central"/>
    <property type="match status" value="1"/>
</dbReference>
<sequence length="725" mass="79929">MDSALRKKAKKLELKALEESKINGGHMADLNQMLCGFYVSHCPQRVDYHHRRELVRIFNQIAKEIYGNPNDSPSVECFGSFVMDMFSAGSDLDLSINFSGNAVELSRDKKIKTLWKFAKKLYSLQSQGHVYGIQTIMTARVPIVKVIDRGTGIECDLSVENRDGVAKSQIVHIVSALDERFKKLSLLMKAWAKAHDINSSKDRTLNSLSIIALVAFHLQTRDPPILPPFSLFFKDGANPAAVRKVVQNYLDYGIRNKESLAELFITLFVKLSSIEKLWGEGLCASLYEGSWISKAPNPQLGLINVEDFTDRTQNVARAVGSKGFKKIYRCIHHSLSDLLAVLDGQTPLTKLKELLFGVNTVSSTRKRAAANEKHIAELPVHQKSQHNKRKRLATNIKNNAELHGHQNSQQNKRRQSAEGWVVPQRLKKLKGMQPAESWGGNRDAGGWEGAKLGSGWGGKQPAESWGGNRDAGGWDGAKLGSGWGGKQPAESWGGNRDAGGWDGAKLGSGWGGKQPAESWGGNRDAGGWDGAKLGNGWGGKQEVWGRTQLPKHWREPQLVEGGRWQTGSWGGARLVEGFGVAQPAKGWAEKRPLDGSWVGTQGCGEVQPTKLWGGKWSFDGWKQSLAGWGGKGEVVGWGGKAQSFVGRSTNAQYAPPHPWEKSRGNFSLGDAVYFDPPKFGPVPSFNPTGFHMDLPKNYLLAHEIEPISTHQTWVGVDDHNQIQRR</sequence>
<evidence type="ECO:0000259" key="2">
    <source>
        <dbReference type="Pfam" id="PF22600"/>
    </source>
</evidence>
<feature type="region of interest" description="Disordered" evidence="1">
    <location>
        <begin position="426"/>
        <end position="542"/>
    </location>
</feature>
<dbReference type="GO" id="GO:0016779">
    <property type="term" value="F:nucleotidyltransferase activity"/>
    <property type="evidence" value="ECO:0007669"/>
    <property type="project" value="UniProtKB-KW"/>
</dbReference>
<comment type="caution">
    <text evidence="3">The sequence shown here is derived from an EMBL/GenBank/DDBJ whole genome shotgun (WGS) entry which is preliminary data.</text>
</comment>
<feature type="compositionally biased region" description="Gly residues" evidence="1">
    <location>
        <begin position="496"/>
        <end position="512"/>
    </location>
</feature>
<dbReference type="SUPFAM" id="SSF81301">
    <property type="entry name" value="Nucleotidyltransferase"/>
    <property type="match status" value="1"/>
</dbReference>
<evidence type="ECO:0000256" key="1">
    <source>
        <dbReference type="SAM" id="MobiDB-lite"/>
    </source>
</evidence>
<dbReference type="CDD" id="cd05402">
    <property type="entry name" value="NT_PAP_TUTase"/>
    <property type="match status" value="1"/>
</dbReference>
<feature type="compositionally biased region" description="Gly residues" evidence="1">
    <location>
        <begin position="442"/>
        <end position="458"/>
    </location>
</feature>
<evidence type="ECO:0000313" key="3">
    <source>
        <dbReference type="EMBL" id="KAF5745063.1"/>
    </source>
</evidence>
<dbReference type="PANTHER" id="PTHR12271:SF134">
    <property type="entry name" value="NUCLEOTIDYLTRANSFERASE FAMILY PROTEIN"/>
    <property type="match status" value="1"/>
</dbReference>
<dbReference type="AlphaFoldDB" id="A0A7J7DFH0"/>
<dbReference type="PANTHER" id="PTHR12271">
    <property type="entry name" value="POLY A POLYMERASE CID PAP -RELATED"/>
    <property type="match status" value="1"/>
</dbReference>
<keyword evidence="3" id="KW-0808">Transferase</keyword>
<dbReference type="SUPFAM" id="SSF81631">
    <property type="entry name" value="PAP/OAS1 substrate-binding domain"/>
    <property type="match status" value="1"/>
</dbReference>
<organism evidence="3 4">
    <name type="scientific">Tripterygium wilfordii</name>
    <name type="common">Thunder God vine</name>
    <dbReference type="NCBI Taxonomy" id="458696"/>
    <lineage>
        <taxon>Eukaryota</taxon>
        <taxon>Viridiplantae</taxon>
        <taxon>Streptophyta</taxon>
        <taxon>Embryophyta</taxon>
        <taxon>Tracheophyta</taxon>
        <taxon>Spermatophyta</taxon>
        <taxon>Magnoliopsida</taxon>
        <taxon>eudicotyledons</taxon>
        <taxon>Gunneridae</taxon>
        <taxon>Pentapetalae</taxon>
        <taxon>rosids</taxon>
        <taxon>fabids</taxon>
        <taxon>Celastrales</taxon>
        <taxon>Celastraceae</taxon>
        <taxon>Tripterygium</taxon>
    </lineage>
</organism>
<name>A0A7J7DFH0_TRIWF</name>
<dbReference type="InParanoid" id="A0A7J7DFH0"/>
<dbReference type="InterPro" id="IPR043519">
    <property type="entry name" value="NT_sf"/>
</dbReference>
<dbReference type="InterPro" id="IPR054708">
    <property type="entry name" value="MTPAP-like_central"/>
</dbReference>
<dbReference type="Proteomes" id="UP000593562">
    <property type="component" value="Unassembled WGS sequence"/>
</dbReference>
<dbReference type="Gene3D" id="3.30.460.10">
    <property type="entry name" value="Beta Polymerase, domain 2"/>
    <property type="match status" value="1"/>
</dbReference>
<keyword evidence="3" id="KW-0548">Nucleotidyltransferase</keyword>
<dbReference type="Gene3D" id="1.10.1410.10">
    <property type="match status" value="1"/>
</dbReference>
<dbReference type="EMBL" id="JAAARO010000007">
    <property type="protein sequence ID" value="KAF5745063.1"/>
    <property type="molecule type" value="Genomic_DNA"/>
</dbReference>
<dbReference type="FunCoup" id="A0A7J7DFH0">
    <property type="interactions" value="2532"/>
</dbReference>
<evidence type="ECO:0000313" key="4">
    <source>
        <dbReference type="Proteomes" id="UP000593562"/>
    </source>
</evidence>
<feature type="compositionally biased region" description="Gly residues" evidence="1">
    <location>
        <begin position="523"/>
        <end position="539"/>
    </location>
</feature>
<accession>A0A7J7DFH0</accession>
<feature type="domain" description="Poly(A) RNA polymerase mitochondrial-like central palm" evidence="2">
    <location>
        <begin position="32"/>
        <end position="174"/>
    </location>
</feature>
<protein>
    <submittedName>
        <fullName evidence="3">Terminal uridylyltransferase 7-like</fullName>
    </submittedName>
</protein>
<proteinExistence type="predicted"/>
<feature type="compositionally biased region" description="Gly residues" evidence="1">
    <location>
        <begin position="469"/>
        <end position="485"/>
    </location>
</feature>
<keyword evidence="4" id="KW-1185">Reference proteome</keyword>